<evidence type="ECO:0000256" key="5">
    <source>
        <dbReference type="ARBA" id="ARBA00023242"/>
    </source>
</evidence>
<feature type="region of interest" description="Disordered" evidence="7">
    <location>
        <begin position="139"/>
        <end position="166"/>
    </location>
</feature>
<dbReference type="InterPro" id="IPR016197">
    <property type="entry name" value="Chromo-like_dom_sf"/>
</dbReference>
<evidence type="ECO:0000259" key="8">
    <source>
        <dbReference type="PROSITE" id="PS51194"/>
    </source>
</evidence>
<dbReference type="Pfam" id="PF00271">
    <property type="entry name" value="Helicase_C"/>
    <property type="match status" value="1"/>
</dbReference>
<protein>
    <recommendedName>
        <fullName evidence="8">Helicase C-terminal domain-containing protein</fullName>
    </recommendedName>
</protein>
<keyword evidence="6" id="KW-0175">Coiled coil</keyword>
<feature type="region of interest" description="Disordered" evidence="7">
    <location>
        <begin position="960"/>
        <end position="1005"/>
    </location>
</feature>
<dbReference type="InterPro" id="IPR000330">
    <property type="entry name" value="SNF2_N"/>
</dbReference>
<dbReference type="Pfam" id="PF25029">
    <property type="entry name" value="MOM1"/>
    <property type="match status" value="1"/>
</dbReference>
<feature type="region of interest" description="Disordered" evidence="7">
    <location>
        <begin position="1484"/>
        <end position="1504"/>
    </location>
</feature>
<sequence length="1876" mass="209741">MVLGKQKEYLVKYQGLAHIHNRWVHEDQLLIEAPSLLVKFKENQKVVKWKSEWAMPHRLLKKRLLMSLKQCDEYLGNFDHDELDCQYEWLVKWSGLGYEFATWELENASFLRSPEGSMLMKQYEDRLVMAKRASNTSAADKWNSNTCEEPRHGADAHSEDSHPTGSHMIKSDLGTLLRRHDNAKDRILRVILSISSLNSNMCRPLLIISASAISTWESEFARLAPSINVVVYNANKDVRDCIRKLEFYGEDGCIMFHVLLAAPEVVVEVSKPALEPDMEVFECIEWEIIIVDEGQNSSMSNHLEQIKKLTTNVRFLLVTGPIEDSVPEYLNLLSFIDFGCDEGSNGNLKLNSGDDINWLKERFTQLIASEQKSDSFKFVEYWVPVQLSNMQLELYCSTLLSSSTLLRSCSRNDPVGALRDILISLRKCCDHPYLADQSILSILMKGLPNPETKLLDVGIRASGKLQVLDKVLFEVRKRGLRALIIFQAVRCIIRDPFHTGWSIRGSARNSLREILEDFLGYRFGKDSYECVDSGLIYSKKQVALSRFNDKEKGRFVFLIENRACSASIKLSSVDFVILFDSDWNPLNDVKALQKISIESQFEELKVFRLYSAFAVEERILVLAKNDVNTLESNLQNIHPTISQMLLCWGAYYLFNRLDEFHATSSSVSDVAMEESFSDDIVQEFLNQLPNAGCMNMTNCSMISKVQQCGSRYYGDVSLPGELKGLSKNEESPQFFWTSLLAEKSPQWRFLSGPSPRVRRKTHYVDNSPKNSKVEDDVVVKRKMVVTNSVDPVSLKSVPKDKQRAVSHKEANVAETVEAQEVGYDEKRNLRDLQKDLHLSLEPEILKLCDILQLQGSFKDVARRFLDYILNNYRVATDPPPILQAFKISVCLSAASLLKQKISLRESLALAKQHLEFECKEEEARYIYYKLRVLKKMFSDQEKLTEPDIVDYPVARTEEGGEKNLLVNTSHSKHSDPQELEEGEIRESSKSPNSFGQNASSKQEQSCVSEKASVSIRIDLSASIKKVKKIHGKRMRILFSRQMEEFDQFNKDREEKFEKAKVNLEKMRKLEEAVIRTTFSQSSARSDKLRMVNSEFSRKLQEVHNSIDEEQKMLEARQLASRNEEKQLMAHWLEEAKSGRPVDAFSTIPLSHSDFRMGQLEVGRKRHADTQEISGGKSCPSLGIQDPDGNVPSNAASAEPPSYLSSEVVEGTDRAELETAAGESGREKDGVDMTTTMAPKNANTIVVQKCSQVGTSESQIPPLVPTQVKSLAQRDVAAGPDGEVPSPQKAQDPDDDEISKAPLPEVPSDKVGTAVRTEVQTFDGDSGGENEETDVTMASEEAIVVAVQKRSHEDILVHGPISRSLEQASAESLSQKQVTASASDSEVPSLQEQIIENLESSILVGLRTNNTPISETQENQHPNQPVEGLSELADAGQSSSLLSSSGPEVRQPSPEIPSSELGQTEMNACTTIENSQTNGANTFSQQLEVSTQPAESHSVQYNDSNLHPDTVSVAGNMMRENSSTQSSPPTQAPAEAQNGPVTPSAAPPLQYLPLNSGIQPLVRPPVAPRMYPPLLDPFQHEMVRLRKEIDQTTKMREEVRTRLNSECEKEIEEIRKKYNSMIQDAEKALFEKQNSLEFHYQKVDMNYKLAEAFRLKNSEPKYFSSPGPQHLGPNQGLVRPVQFPPRPQMQRAAASSPVQVVHNSAALFSTTPMRPHVNPVIPPVRNQQCPSEIRAAPPHLRPFRPSSPMSLGNRPPFSSVMRPTQPFINSATASTFPPLPAPAPHVQSSATPSRIPQSELVSALPVFHHSPQSALDPLLDIGNLPGGNPSPNILPSSQGPKFNTWDMAEHVTAGALRSSAAQVNSSAGDVVCVSDDD</sequence>
<gene>
    <name evidence="9" type="ORF">Sjap_013833</name>
</gene>
<dbReference type="GO" id="GO:0016887">
    <property type="term" value="F:ATP hydrolysis activity"/>
    <property type="evidence" value="ECO:0007669"/>
    <property type="project" value="TreeGrafter"/>
</dbReference>
<dbReference type="SUPFAM" id="SSF54160">
    <property type="entry name" value="Chromo domain-like"/>
    <property type="match status" value="2"/>
</dbReference>
<proteinExistence type="predicted"/>
<dbReference type="GO" id="GO:0005524">
    <property type="term" value="F:ATP binding"/>
    <property type="evidence" value="ECO:0007669"/>
    <property type="project" value="UniProtKB-KW"/>
</dbReference>
<dbReference type="Pfam" id="PF00176">
    <property type="entry name" value="SNF2-rel_dom"/>
    <property type="match status" value="1"/>
</dbReference>
<dbReference type="GO" id="GO:0003677">
    <property type="term" value="F:DNA binding"/>
    <property type="evidence" value="ECO:0007669"/>
    <property type="project" value="TreeGrafter"/>
</dbReference>
<feature type="compositionally biased region" description="Basic and acidic residues" evidence="7">
    <location>
        <begin position="972"/>
        <end position="988"/>
    </location>
</feature>
<dbReference type="InterPro" id="IPR001650">
    <property type="entry name" value="Helicase_C-like"/>
</dbReference>
<keyword evidence="5" id="KW-0539">Nucleus</keyword>
<dbReference type="PANTHER" id="PTHR45623">
    <property type="entry name" value="CHROMODOMAIN-HELICASE-DNA-BINDING PROTEIN 3-RELATED-RELATED"/>
    <property type="match status" value="1"/>
</dbReference>
<dbReference type="PANTHER" id="PTHR45623:SF13">
    <property type="entry name" value="HELICASE PROTEIN MOM1"/>
    <property type="match status" value="1"/>
</dbReference>
<feature type="compositionally biased region" description="Polar residues" evidence="7">
    <location>
        <begin position="989"/>
        <end position="1005"/>
    </location>
</feature>
<comment type="caution">
    <text evidence="9">The sequence shown here is derived from an EMBL/GenBank/DDBJ whole genome shotgun (WGS) entry which is preliminary data.</text>
</comment>
<feature type="region of interest" description="Disordered" evidence="7">
    <location>
        <begin position="1275"/>
        <end position="1313"/>
    </location>
</feature>
<evidence type="ECO:0000256" key="6">
    <source>
        <dbReference type="SAM" id="Coils"/>
    </source>
</evidence>
<dbReference type="Gene3D" id="6.10.250.1310">
    <property type="match status" value="1"/>
</dbReference>
<dbReference type="SUPFAM" id="SSF52540">
    <property type="entry name" value="P-loop containing nucleoside triphosphate hydrolases"/>
    <property type="match status" value="2"/>
</dbReference>
<dbReference type="GO" id="GO:0042393">
    <property type="term" value="F:histone binding"/>
    <property type="evidence" value="ECO:0007669"/>
    <property type="project" value="TreeGrafter"/>
</dbReference>
<evidence type="ECO:0000256" key="4">
    <source>
        <dbReference type="ARBA" id="ARBA00022840"/>
    </source>
</evidence>
<dbReference type="GO" id="GO:0140658">
    <property type="term" value="F:ATP-dependent chromatin remodeler activity"/>
    <property type="evidence" value="ECO:0007669"/>
    <property type="project" value="TreeGrafter"/>
</dbReference>
<keyword evidence="10" id="KW-1185">Reference proteome</keyword>
<feature type="region of interest" description="Disordered" evidence="7">
    <location>
        <begin position="1165"/>
        <end position="1233"/>
    </location>
</feature>
<dbReference type="InterPro" id="IPR038718">
    <property type="entry name" value="SNF2-like_sf"/>
</dbReference>
<evidence type="ECO:0000313" key="10">
    <source>
        <dbReference type="Proteomes" id="UP001417504"/>
    </source>
</evidence>
<feature type="region of interest" description="Disordered" evidence="7">
    <location>
        <begin position="1518"/>
        <end position="1549"/>
    </location>
</feature>
<evidence type="ECO:0000256" key="2">
    <source>
        <dbReference type="ARBA" id="ARBA00022737"/>
    </source>
</evidence>
<evidence type="ECO:0000256" key="3">
    <source>
        <dbReference type="ARBA" id="ARBA00022741"/>
    </source>
</evidence>
<evidence type="ECO:0000256" key="1">
    <source>
        <dbReference type="ARBA" id="ARBA00004123"/>
    </source>
</evidence>
<organism evidence="9 10">
    <name type="scientific">Stephania japonica</name>
    <dbReference type="NCBI Taxonomy" id="461633"/>
    <lineage>
        <taxon>Eukaryota</taxon>
        <taxon>Viridiplantae</taxon>
        <taxon>Streptophyta</taxon>
        <taxon>Embryophyta</taxon>
        <taxon>Tracheophyta</taxon>
        <taxon>Spermatophyta</taxon>
        <taxon>Magnoliopsida</taxon>
        <taxon>Ranunculales</taxon>
        <taxon>Menispermaceae</taxon>
        <taxon>Menispermoideae</taxon>
        <taxon>Cissampelideae</taxon>
        <taxon>Stephania</taxon>
    </lineage>
</organism>
<dbReference type="Gene3D" id="3.40.50.10810">
    <property type="entry name" value="Tandem AAA-ATPase domain"/>
    <property type="match status" value="1"/>
</dbReference>
<keyword evidence="2" id="KW-0677">Repeat</keyword>
<keyword evidence="4" id="KW-0067">ATP-binding</keyword>
<feature type="compositionally biased region" description="Low complexity" evidence="7">
    <location>
        <begin position="1521"/>
        <end position="1533"/>
    </location>
</feature>
<dbReference type="Gene3D" id="2.40.50.40">
    <property type="match status" value="2"/>
</dbReference>
<dbReference type="GO" id="GO:0003682">
    <property type="term" value="F:chromatin binding"/>
    <property type="evidence" value="ECO:0007669"/>
    <property type="project" value="TreeGrafter"/>
</dbReference>
<dbReference type="InterPro" id="IPR056882">
    <property type="entry name" value="MOM1_dom"/>
</dbReference>
<evidence type="ECO:0000313" key="9">
    <source>
        <dbReference type="EMBL" id="KAK9124231.1"/>
    </source>
</evidence>
<feature type="region of interest" description="Disordered" evidence="7">
    <location>
        <begin position="1432"/>
        <end position="1460"/>
    </location>
</feature>
<feature type="compositionally biased region" description="Basic and acidic residues" evidence="7">
    <location>
        <begin position="148"/>
        <end position="162"/>
    </location>
</feature>
<dbReference type="SMART" id="SM00298">
    <property type="entry name" value="CHROMO"/>
    <property type="match status" value="2"/>
</dbReference>
<dbReference type="EMBL" id="JBBNAE010000005">
    <property type="protein sequence ID" value="KAK9124231.1"/>
    <property type="molecule type" value="Genomic_DNA"/>
</dbReference>
<dbReference type="InterPro" id="IPR027417">
    <property type="entry name" value="P-loop_NTPase"/>
</dbReference>
<feature type="coiled-coil region" evidence="6">
    <location>
        <begin position="1581"/>
        <end position="1627"/>
    </location>
</feature>
<keyword evidence="3" id="KW-0547">Nucleotide-binding</keyword>
<dbReference type="PROSITE" id="PS51194">
    <property type="entry name" value="HELICASE_CTER"/>
    <property type="match status" value="1"/>
</dbReference>
<accession>A0AAP0J176</accession>
<dbReference type="Gene3D" id="3.40.50.300">
    <property type="entry name" value="P-loop containing nucleotide triphosphate hydrolases"/>
    <property type="match status" value="1"/>
</dbReference>
<dbReference type="InterPro" id="IPR000953">
    <property type="entry name" value="Chromo/chromo_shadow_dom"/>
</dbReference>
<reference evidence="9 10" key="1">
    <citation type="submission" date="2024-01" db="EMBL/GenBank/DDBJ databases">
        <title>Genome assemblies of Stephania.</title>
        <authorList>
            <person name="Yang L."/>
        </authorList>
    </citation>
    <scope>NUCLEOTIDE SEQUENCE [LARGE SCALE GENOMIC DNA]</scope>
    <source>
        <strain evidence="9">QJT</strain>
        <tissue evidence="9">Leaf</tissue>
    </source>
</reference>
<dbReference type="Proteomes" id="UP001417504">
    <property type="component" value="Unassembled WGS sequence"/>
</dbReference>
<name>A0AAP0J176_9MAGN</name>
<comment type="subcellular location">
    <subcellularLocation>
        <location evidence="1">Nucleus</location>
    </subcellularLocation>
</comment>
<evidence type="ECO:0000256" key="7">
    <source>
        <dbReference type="SAM" id="MobiDB-lite"/>
    </source>
</evidence>
<feature type="domain" description="Helicase C-terminal" evidence="8">
    <location>
        <begin position="467"/>
        <end position="645"/>
    </location>
</feature>
<dbReference type="GO" id="GO:0000785">
    <property type="term" value="C:chromatin"/>
    <property type="evidence" value="ECO:0007669"/>
    <property type="project" value="TreeGrafter"/>
</dbReference>
<dbReference type="GO" id="GO:0005634">
    <property type="term" value="C:nucleus"/>
    <property type="evidence" value="ECO:0007669"/>
    <property type="project" value="UniProtKB-SubCell"/>
</dbReference>